<dbReference type="InterPro" id="IPR007110">
    <property type="entry name" value="Ig-like_dom"/>
</dbReference>
<dbReference type="Gene3D" id="2.60.40.10">
    <property type="entry name" value="Immunoglobulins"/>
    <property type="match status" value="4"/>
</dbReference>
<dbReference type="InterPro" id="IPR013783">
    <property type="entry name" value="Ig-like_fold"/>
</dbReference>
<feature type="compositionally biased region" description="Polar residues" evidence="1">
    <location>
        <begin position="1"/>
        <end position="18"/>
    </location>
</feature>
<keyword evidence="5" id="KW-1185">Reference proteome</keyword>
<comment type="caution">
    <text evidence="4">The sequence shown here is derived from an EMBL/GenBank/DDBJ whole genome shotgun (WGS) entry which is preliminary data.</text>
</comment>
<protein>
    <recommendedName>
        <fullName evidence="3">Ig-like domain-containing protein</fullName>
    </recommendedName>
</protein>
<dbReference type="SUPFAM" id="SSF48726">
    <property type="entry name" value="Immunoglobulin"/>
    <property type="match status" value="5"/>
</dbReference>
<gene>
    <name evidence="4" type="ORF">DAT39_021641</name>
</gene>
<accession>A0A8J4WQC5</accession>
<dbReference type="Proteomes" id="UP000727407">
    <property type="component" value="Unassembled WGS sequence"/>
</dbReference>
<keyword evidence="2" id="KW-0812">Transmembrane</keyword>
<dbReference type="PANTHER" id="PTHR11422:SF10">
    <property type="entry name" value="IG-LIKE DOMAIN-CONTAINING PROTEIN"/>
    <property type="match status" value="1"/>
</dbReference>
<dbReference type="PANTHER" id="PTHR11422">
    <property type="entry name" value="T-CELL SURFACE GLYCOPROTEIN CD4"/>
    <property type="match status" value="1"/>
</dbReference>
<feature type="domain" description="Ig-like" evidence="3">
    <location>
        <begin position="864"/>
        <end position="950"/>
    </location>
</feature>
<feature type="region of interest" description="Disordered" evidence="1">
    <location>
        <begin position="1"/>
        <end position="38"/>
    </location>
</feature>
<feature type="transmembrane region" description="Helical" evidence="2">
    <location>
        <begin position="1271"/>
        <end position="1292"/>
    </location>
</feature>
<dbReference type="SMART" id="SM00409">
    <property type="entry name" value="IG"/>
    <property type="match status" value="10"/>
</dbReference>
<name>A0A8J4WQC5_CLAMG</name>
<keyword evidence="2" id="KW-1133">Transmembrane helix</keyword>
<sequence length="1310" mass="147545">YRPSESAPNTTHRSQGSGNRDVGTRASRPKHVPEPKRKQVNKAQIFYTYVKPAGTLVMEVPMPGQMELTYKGEKSSDPFHDRICNVTQHSLQCKAEYGTRVFLKDGGLYLDNVKSTDNGVYTIWDKKNNEINFSYILFVKKDGVLVVKRRGSVTLRCTNNGFDPVRWTHGKYDDAVDVAWCNKTSCQSREDYKVSHDQYLKGNFSLVITEAYFRVRGFYTCTCNNISIVAYKVKIEMENISVQLKPAPMLALKSVMVKLNQPALLPCEQSCSVSLTWTVIDETHTVVARCDQNSCSPEQGFYISHDQYEKGNLSLTITAADYSKRNTYTCTCDDGDIIRFFPYTARTLIINLKPGQDLALNVHMPGQLAVTYRSKESHDQYGEPICTVGKDALQCKAEYIQRVALSDSNLILEKVTLSDSGVYIVWDKDNNEINLNYYVTVKEPMVDPLRVKLHESVTLFCEMNCTGLGAWIKGDQDSVAWCDQTSCSSDKGYTISHSKYLEGDFSLTITDADFSMRGWYTCECDGMDNKDLNVVIDLESSSLQLNPGEDLLIDLPLKEPVKLIYKPSKVLADDPTGKDICTLEKGSLECVHAYRHRISPVLKLGNVTLADSGVYTIQSMKTQEEFLMYNLSVKDMPSCSVHHCVLFLLTLTLTTEPTLGFMSVMVKLNQPAVLPCKMNCLVSLKWTVIDKPGRVLALCNQTSCWSEEGFIISYAQYLKGDLSLTVTAADYSNRGLYTCACGHQHIINTVHLSIETLMLSVQLKPGEDLRLNVHIPDQIEVVYKNKGSHDPYGEQICSVTLHSLQCKAEYKTRASLSGTELILKNVKPPDSGVYTVRDEKHKDIILIYTLSMKETLVVHVKRHESVTLPCMWNCSGLVKWILNEKTVAWCNKRVCKPNEGYEMSHDRYLIGDFSLTITEADFSERGLYECKCDDKVVNVKDVVIETENLSVQLNPGEDLLMDLPTPERVEVIYDDCVIYPNDPKIKQLCKSEHTHRLSHVLKLGKVQLTDRGVYIIRDKEFKEQLLKYSVDMKGGERVLISWIPPPVSTCAVLMVVLCLLHHAVLQHSSLCPVLTHPHIHHCYRCSGVVKWTMFHKPSDILSQCDQTSCWSEQGYEMSHGQYLKGKLYLTITAADYSKRALYTCECNDVEACGVRLIIETLTSSVELNPGEALVMGLPVADPVEVIYTARNLAASYGQQICTVTEHTLQCKAEYTLRASLSSTNITLRDVNVSDSGSYTIRDRKNDEVIHIYTLLVKVVLPEPEGKPEHQVVVVVVPVLLLVLVIMGTVLLVKHLHVKRLKQEKAELEET</sequence>
<reference evidence="4" key="1">
    <citation type="submission" date="2020-07" db="EMBL/GenBank/DDBJ databases">
        <title>Clarias magur genome sequencing, assembly and annotation.</title>
        <authorList>
            <person name="Kushwaha B."/>
            <person name="Kumar R."/>
            <person name="Das P."/>
            <person name="Joshi C.G."/>
            <person name="Kumar D."/>
            <person name="Nagpure N.S."/>
            <person name="Pandey M."/>
            <person name="Agarwal S."/>
            <person name="Srivastava S."/>
            <person name="Singh M."/>
            <person name="Sahoo L."/>
            <person name="Jayasankar P."/>
            <person name="Meher P.K."/>
            <person name="Koringa P.G."/>
            <person name="Iquebal M.A."/>
            <person name="Das S.P."/>
            <person name="Bit A."/>
            <person name="Patnaik S."/>
            <person name="Patel N."/>
            <person name="Shah T.M."/>
            <person name="Hinsu A."/>
            <person name="Jena J.K."/>
        </authorList>
    </citation>
    <scope>NUCLEOTIDE SEQUENCE</scope>
    <source>
        <strain evidence="4">CIFAMagur01</strain>
        <tissue evidence="4">Testis</tissue>
    </source>
</reference>
<dbReference type="PROSITE" id="PS50835">
    <property type="entry name" value="IG_LIKE"/>
    <property type="match status" value="3"/>
</dbReference>
<feature type="non-terminal residue" evidence="4">
    <location>
        <position position="1"/>
    </location>
</feature>
<dbReference type="EMBL" id="QNUK01000941">
    <property type="protein sequence ID" value="KAF5888661.1"/>
    <property type="molecule type" value="Genomic_DNA"/>
</dbReference>
<evidence type="ECO:0000313" key="4">
    <source>
        <dbReference type="EMBL" id="KAF5888661.1"/>
    </source>
</evidence>
<feature type="non-terminal residue" evidence="4">
    <location>
        <position position="1310"/>
    </location>
</feature>
<feature type="domain" description="Ig-like" evidence="3">
    <location>
        <begin position="152"/>
        <end position="241"/>
    </location>
</feature>
<proteinExistence type="predicted"/>
<evidence type="ECO:0000256" key="2">
    <source>
        <dbReference type="SAM" id="Phobius"/>
    </source>
</evidence>
<dbReference type="InterPro" id="IPR003599">
    <property type="entry name" value="Ig_sub"/>
</dbReference>
<dbReference type="OrthoDB" id="8948999at2759"/>
<dbReference type="InterPro" id="IPR036179">
    <property type="entry name" value="Ig-like_dom_sf"/>
</dbReference>
<evidence type="ECO:0000256" key="1">
    <source>
        <dbReference type="SAM" id="MobiDB-lite"/>
    </source>
</evidence>
<evidence type="ECO:0000313" key="5">
    <source>
        <dbReference type="Proteomes" id="UP000727407"/>
    </source>
</evidence>
<keyword evidence="2" id="KW-0472">Membrane</keyword>
<organism evidence="4 5">
    <name type="scientific">Clarias magur</name>
    <name type="common">Asian catfish</name>
    <name type="synonym">Macropteronotus magur</name>
    <dbReference type="NCBI Taxonomy" id="1594786"/>
    <lineage>
        <taxon>Eukaryota</taxon>
        <taxon>Metazoa</taxon>
        <taxon>Chordata</taxon>
        <taxon>Craniata</taxon>
        <taxon>Vertebrata</taxon>
        <taxon>Euteleostomi</taxon>
        <taxon>Actinopterygii</taxon>
        <taxon>Neopterygii</taxon>
        <taxon>Teleostei</taxon>
        <taxon>Ostariophysi</taxon>
        <taxon>Siluriformes</taxon>
        <taxon>Clariidae</taxon>
        <taxon>Clarias</taxon>
    </lineage>
</organism>
<feature type="domain" description="Ig-like" evidence="3">
    <location>
        <begin position="444"/>
        <end position="533"/>
    </location>
</feature>
<evidence type="ECO:0000259" key="3">
    <source>
        <dbReference type="PROSITE" id="PS50835"/>
    </source>
</evidence>